<keyword evidence="2" id="KW-0540">Nuclease</keyword>
<dbReference type="EMBL" id="LXYT01000001">
    <property type="protein sequence ID" value="OLY44566.1"/>
    <property type="molecule type" value="Genomic_DNA"/>
</dbReference>
<comment type="caution">
    <text evidence="2">The sequence shown here is derived from an EMBL/GenBank/DDBJ whole genome shotgun (WGS) entry which is preliminary data.</text>
</comment>
<dbReference type="SUPFAM" id="SSF56219">
    <property type="entry name" value="DNase I-like"/>
    <property type="match status" value="1"/>
</dbReference>
<dbReference type="InterPro" id="IPR005135">
    <property type="entry name" value="Endo/exonuclease/phosphatase"/>
</dbReference>
<dbReference type="InterPro" id="IPR051916">
    <property type="entry name" value="GPI-anchor_lipid_remodeler"/>
</dbReference>
<dbReference type="Pfam" id="PF03372">
    <property type="entry name" value="Exo_endo_phos"/>
    <property type="match status" value="1"/>
</dbReference>
<dbReference type="GO" id="GO:0004519">
    <property type="term" value="F:endonuclease activity"/>
    <property type="evidence" value="ECO:0007669"/>
    <property type="project" value="UniProtKB-KW"/>
</dbReference>
<feature type="domain" description="Endonuclease/exonuclease/phosphatase" evidence="1">
    <location>
        <begin position="50"/>
        <end position="266"/>
    </location>
</feature>
<dbReference type="GO" id="GO:0004527">
    <property type="term" value="F:exonuclease activity"/>
    <property type="evidence" value="ECO:0007669"/>
    <property type="project" value="UniProtKB-KW"/>
</dbReference>
<gene>
    <name evidence="2" type="ORF">PEB0149_020360</name>
</gene>
<keyword evidence="2" id="KW-0269">Exonuclease</keyword>
<accession>A0A1R0FC39</accession>
<sequence length="295" mass="33218">MDILKNKKFHWPSQLSQKALQTRLLQAVRNRHGHRPKDADCDTYDMVVGSYNIHKCVGVDNVFDPARIVHVVAELDPDIMAFQEADKRFGERIGLLDPELLKSETGLERVPINTMSPRGLGWHGNALFIRNGKVKDIVQLNLPGVEPRGALIVELDMPLGLIRIVAAHFGLLHHSRIQQAKLILSILEKREIMPTIMIGDLNEWRLGRTSSLKSLSPFFDLRLGTLPSFPSRFPVLALDRVFAYPHELVSNIEIHTSPLARLASDHLPIKAEIDLEGATKLLKERTKTGAINRLK</sequence>
<keyword evidence="2" id="KW-0255">Endonuclease</keyword>
<dbReference type="PANTHER" id="PTHR14859">
    <property type="entry name" value="CALCOFLUOR WHITE HYPERSENSITIVE PROTEIN PRECURSOR"/>
    <property type="match status" value="1"/>
</dbReference>
<dbReference type="PANTHER" id="PTHR14859:SF1">
    <property type="entry name" value="PGAP2-INTERACTING PROTEIN"/>
    <property type="match status" value="1"/>
</dbReference>
<dbReference type="Proteomes" id="UP000187344">
    <property type="component" value="Unassembled WGS sequence"/>
</dbReference>
<dbReference type="Gene3D" id="3.60.10.10">
    <property type="entry name" value="Endonuclease/exonuclease/phosphatase"/>
    <property type="match status" value="1"/>
</dbReference>
<dbReference type="RefSeq" id="WP_075869682.1">
    <property type="nucleotide sequence ID" value="NZ_LXYT01000001.1"/>
</dbReference>
<reference evidence="2 3" key="1">
    <citation type="submission" date="2016-12" db="EMBL/GenBank/DDBJ databases">
        <title>Comparative genomics of Bartonella apis.</title>
        <authorList>
            <person name="Engel P."/>
        </authorList>
    </citation>
    <scope>NUCLEOTIDE SEQUENCE [LARGE SCALE GENOMIC DNA]</scope>
    <source>
        <strain evidence="2 3">PEB0149</strain>
    </source>
</reference>
<dbReference type="GO" id="GO:0006506">
    <property type="term" value="P:GPI anchor biosynthetic process"/>
    <property type="evidence" value="ECO:0007669"/>
    <property type="project" value="TreeGrafter"/>
</dbReference>
<evidence type="ECO:0000259" key="1">
    <source>
        <dbReference type="Pfam" id="PF03372"/>
    </source>
</evidence>
<dbReference type="OrthoDB" id="9813425at2"/>
<organism evidence="2 3">
    <name type="scientific">Bartonella apis</name>
    <dbReference type="NCBI Taxonomy" id="1686310"/>
    <lineage>
        <taxon>Bacteria</taxon>
        <taxon>Pseudomonadati</taxon>
        <taxon>Pseudomonadota</taxon>
        <taxon>Alphaproteobacteria</taxon>
        <taxon>Hyphomicrobiales</taxon>
        <taxon>Bartonellaceae</taxon>
        <taxon>Bartonella</taxon>
    </lineage>
</organism>
<keyword evidence="3" id="KW-1185">Reference proteome</keyword>
<dbReference type="GO" id="GO:0016020">
    <property type="term" value="C:membrane"/>
    <property type="evidence" value="ECO:0007669"/>
    <property type="project" value="GOC"/>
</dbReference>
<evidence type="ECO:0000313" key="3">
    <source>
        <dbReference type="Proteomes" id="UP000187344"/>
    </source>
</evidence>
<name>A0A1R0FC39_9HYPH</name>
<protein>
    <submittedName>
        <fullName evidence="2">Metal-dependent hydrolase, endonuclease/exonuclease/phosphatase family</fullName>
    </submittedName>
</protein>
<dbReference type="InterPro" id="IPR036691">
    <property type="entry name" value="Endo/exonu/phosph_ase_sf"/>
</dbReference>
<keyword evidence="2" id="KW-0378">Hydrolase</keyword>
<dbReference type="AlphaFoldDB" id="A0A1R0FC39"/>
<proteinExistence type="predicted"/>
<evidence type="ECO:0000313" key="2">
    <source>
        <dbReference type="EMBL" id="OLY44566.1"/>
    </source>
</evidence>